<feature type="domain" description="HTH araC/xylS-type" evidence="4">
    <location>
        <begin position="200"/>
        <end position="298"/>
    </location>
</feature>
<evidence type="ECO:0000259" key="4">
    <source>
        <dbReference type="PROSITE" id="PS01124"/>
    </source>
</evidence>
<organism evidence="5 6">
    <name type="scientific">Pleomorphomonas diazotrophica</name>
    <dbReference type="NCBI Taxonomy" id="1166257"/>
    <lineage>
        <taxon>Bacteria</taxon>
        <taxon>Pseudomonadati</taxon>
        <taxon>Pseudomonadota</taxon>
        <taxon>Alphaproteobacteria</taxon>
        <taxon>Hyphomicrobiales</taxon>
        <taxon>Pleomorphomonadaceae</taxon>
        <taxon>Pleomorphomonas</taxon>
    </lineage>
</organism>
<dbReference type="GO" id="GO:0043565">
    <property type="term" value="F:sequence-specific DNA binding"/>
    <property type="evidence" value="ECO:0007669"/>
    <property type="project" value="InterPro"/>
</dbReference>
<dbReference type="Pfam" id="PF12833">
    <property type="entry name" value="HTH_18"/>
    <property type="match status" value="1"/>
</dbReference>
<dbReference type="SUPFAM" id="SSF51182">
    <property type="entry name" value="RmlC-like cupins"/>
    <property type="match status" value="1"/>
</dbReference>
<dbReference type="GO" id="GO:0003700">
    <property type="term" value="F:DNA-binding transcription factor activity"/>
    <property type="evidence" value="ECO:0007669"/>
    <property type="project" value="InterPro"/>
</dbReference>
<dbReference type="InterPro" id="IPR032783">
    <property type="entry name" value="AraC_lig"/>
</dbReference>
<gene>
    <name evidence="5" type="ORF">CXZ10_17370</name>
</gene>
<evidence type="ECO:0000256" key="1">
    <source>
        <dbReference type="ARBA" id="ARBA00023015"/>
    </source>
</evidence>
<reference evidence="5 6" key="1">
    <citation type="submission" date="2017-12" db="EMBL/GenBank/DDBJ databases">
        <title>Anaerobic carbon monoxide metabolism by Pleomorphomonas carboxyditropha sp. nov., a new mesophilic hydrogenogenic carboxidotroph.</title>
        <authorList>
            <person name="Esquivel-Elizondo S."/>
            <person name="Krajmalnik-Brown R."/>
        </authorList>
    </citation>
    <scope>NUCLEOTIDE SEQUENCE [LARGE SCALE GENOMIC DNA]</scope>
    <source>
        <strain evidence="5 6">R5-392</strain>
    </source>
</reference>
<name>A0A1I4W5G3_9HYPH</name>
<accession>A0A1I4W5G3</accession>
<dbReference type="InterPro" id="IPR009057">
    <property type="entry name" value="Homeodomain-like_sf"/>
</dbReference>
<evidence type="ECO:0000256" key="2">
    <source>
        <dbReference type="ARBA" id="ARBA00023125"/>
    </source>
</evidence>
<dbReference type="SMART" id="SM00342">
    <property type="entry name" value="HTH_ARAC"/>
    <property type="match status" value="1"/>
</dbReference>
<evidence type="ECO:0000256" key="3">
    <source>
        <dbReference type="ARBA" id="ARBA00023163"/>
    </source>
</evidence>
<dbReference type="RefSeq" id="WP_101290634.1">
    <property type="nucleotide sequence ID" value="NZ_FOUQ01000015.1"/>
</dbReference>
<dbReference type="Pfam" id="PF12852">
    <property type="entry name" value="Cupin_6"/>
    <property type="match status" value="1"/>
</dbReference>
<evidence type="ECO:0000313" key="5">
    <source>
        <dbReference type="EMBL" id="PKR87895.1"/>
    </source>
</evidence>
<dbReference type="AlphaFoldDB" id="A0A1I4W5G3"/>
<dbReference type="InterPro" id="IPR018060">
    <property type="entry name" value="HTH_AraC"/>
</dbReference>
<dbReference type="InterPro" id="IPR011051">
    <property type="entry name" value="RmlC_Cupin_sf"/>
</dbReference>
<keyword evidence="1" id="KW-0805">Transcription regulation</keyword>
<keyword evidence="2" id="KW-0238">DNA-binding</keyword>
<dbReference type="OrthoDB" id="9783876at2"/>
<protein>
    <submittedName>
        <fullName evidence="5">AraC family transcriptional regulator</fullName>
    </submittedName>
</protein>
<keyword evidence="3" id="KW-0804">Transcription</keyword>
<evidence type="ECO:0000313" key="6">
    <source>
        <dbReference type="Proteomes" id="UP000233491"/>
    </source>
</evidence>
<dbReference type="Gene3D" id="1.10.10.60">
    <property type="entry name" value="Homeodomain-like"/>
    <property type="match status" value="2"/>
</dbReference>
<dbReference type="PANTHER" id="PTHR46796:SF13">
    <property type="entry name" value="HTH-TYPE TRANSCRIPTIONAL ACTIVATOR RHAS"/>
    <property type="match status" value="1"/>
</dbReference>
<dbReference type="PROSITE" id="PS01124">
    <property type="entry name" value="HTH_ARAC_FAMILY_2"/>
    <property type="match status" value="1"/>
</dbReference>
<dbReference type="Proteomes" id="UP000233491">
    <property type="component" value="Unassembled WGS sequence"/>
</dbReference>
<dbReference type="PANTHER" id="PTHR46796">
    <property type="entry name" value="HTH-TYPE TRANSCRIPTIONAL ACTIVATOR RHAS-RELATED"/>
    <property type="match status" value="1"/>
</dbReference>
<dbReference type="InterPro" id="IPR050204">
    <property type="entry name" value="AraC_XylS_family_regulators"/>
</dbReference>
<keyword evidence="6" id="KW-1185">Reference proteome</keyword>
<dbReference type="EMBL" id="PJNW01000015">
    <property type="protein sequence ID" value="PKR87895.1"/>
    <property type="molecule type" value="Genomic_DNA"/>
</dbReference>
<proteinExistence type="predicted"/>
<comment type="caution">
    <text evidence="5">The sequence shown here is derived from an EMBL/GenBank/DDBJ whole genome shotgun (WGS) entry which is preliminary data.</text>
</comment>
<dbReference type="SUPFAM" id="SSF46689">
    <property type="entry name" value="Homeodomain-like"/>
    <property type="match status" value="2"/>
</dbReference>
<sequence>MKIDPLAEVVTLLQPRARFSKLIECGGSWRFRRKGTGDPFYCAVLEGQCRVTVDGQPPLILRAGDFLLVPAMRDLIKESLDLPQGETPEEPIEIGEGRFRVGREDEPPNLCIQIGHCSFGSPDVALLVPLLPRLVLARGEPRLATLTQLVGEETRAHRPARELVLERLLEVLLIEALRCGCETENAPPGLARGLADDRVAAALRVLHARPERPWTVAGLASEASLSRSAFFARFSRTVGMPPMEYLLAWRMALAGRLLRGQELSLDQVAERVGYSSSSSFSVAFARYAGLSPARYGRMYLNGQTGEPAQPPSTI</sequence>